<protein>
    <submittedName>
        <fullName evidence="3">Uncharacterized protein</fullName>
    </submittedName>
</protein>
<keyword evidence="2" id="KW-1133">Transmembrane helix</keyword>
<feature type="transmembrane region" description="Helical" evidence="2">
    <location>
        <begin position="166"/>
        <end position="187"/>
    </location>
</feature>
<dbReference type="AlphaFoldDB" id="A0A2T7F382"/>
<evidence type="ECO:0000313" key="4">
    <source>
        <dbReference type="Proteomes" id="UP000244336"/>
    </source>
</evidence>
<sequence length="195" mass="19897">MSGPIRAPRVGMGAALGAPASLAPFFFRGRVDGSIVHPSIAFPTSLQRGASCLVVPPFLLFAFVLVRPALLLPPGGPGDRWRCSGCGSGRWTSTPPSTSRSGACRCSSSPGLSAAASPGGTRSTPSPTPPRPRPPPSPSPMSSRAASASAASGAGRVIPRARRTRGLLLSSAFHLVALLWTGGWLLFSSVVLSCL</sequence>
<feature type="transmembrane region" description="Helical" evidence="2">
    <location>
        <begin position="46"/>
        <end position="66"/>
    </location>
</feature>
<accession>A0A2T7F382</accession>
<name>A0A2T7F382_9POAL</name>
<proteinExistence type="predicted"/>
<evidence type="ECO:0000256" key="1">
    <source>
        <dbReference type="SAM" id="MobiDB-lite"/>
    </source>
</evidence>
<keyword evidence="2" id="KW-0812">Transmembrane</keyword>
<dbReference type="EMBL" id="CM009749">
    <property type="protein sequence ID" value="PUZ74535.1"/>
    <property type="molecule type" value="Genomic_DNA"/>
</dbReference>
<evidence type="ECO:0000256" key="2">
    <source>
        <dbReference type="SAM" id="Phobius"/>
    </source>
</evidence>
<keyword evidence="2" id="KW-0472">Membrane</keyword>
<dbReference type="Gramene" id="PUZ74535">
    <property type="protein sequence ID" value="PUZ74535"/>
    <property type="gene ID" value="GQ55_1G072500"/>
</dbReference>
<evidence type="ECO:0000313" key="3">
    <source>
        <dbReference type="EMBL" id="PUZ74535.1"/>
    </source>
</evidence>
<keyword evidence="4" id="KW-1185">Reference proteome</keyword>
<reference evidence="3 4" key="1">
    <citation type="submission" date="2018-04" db="EMBL/GenBank/DDBJ databases">
        <title>WGS assembly of Panicum hallii var. hallii HAL2.</title>
        <authorList>
            <person name="Lovell J."/>
            <person name="Jenkins J."/>
            <person name="Lowry D."/>
            <person name="Mamidi S."/>
            <person name="Sreedasyam A."/>
            <person name="Weng X."/>
            <person name="Barry K."/>
            <person name="Bonette J."/>
            <person name="Campitelli B."/>
            <person name="Daum C."/>
            <person name="Gordon S."/>
            <person name="Gould B."/>
            <person name="Lipzen A."/>
            <person name="MacQueen A."/>
            <person name="Palacio-Mejia J."/>
            <person name="Plott C."/>
            <person name="Shakirov E."/>
            <person name="Shu S."/>
            <person name="Yoshinaga Y."/>
            <person name="Zane M."/>
            <person name="Rokhsar D."/>
            <person name="Grimwood J."/>
            <person name="Schmutz J."/>
            <person name="Juenger T."/>
        </authorList>
    </citation>
    <scope>NUCLEOTIDE SEQUENCE [LARGE SCALE GENOMIC DNA]</scope>
    <source>
        <strain evidence="4">cv. HAL2</strain>
    </source>
</reference>
<organism evidence="3 4">
    <name type="scientific">Panicum hallii var. hallii</name>
    <dbReference type="NCBI Taxonomy" id="1504633"/>
    <lineage>
        <taxon>Eukaryota</taxon>
        <taxon>Viridiplantae</taxon>
        <taxon>Streptophyta</taxon>
        <taxon>Embryophyta</taxon>
        <taxon>Tracheophyta</taxon>
        <taxon>Spermatophyta</taxon>
        <taxon>Magnoliopsida</taxon>
        <taxon>Liliopsida</taxon>
        <taxon>Poales</taxon>
        <taxon>Poaceae</taxon>
        <taxon>PACMAD clade</taxon>
        <taxon>Panicoideae</taxon>
        <taxon>Panicodae</taxon>
        <taxon>Paniceae</taxon>
        <taxon>Panicinae</taxon>
        <taxon>Panicum</taxon>
        <taxon>Panicum sect. Panicum</taxon>
    </lineage>
</organism>
<dbReference type="Proteomes" id="UP000244336">
    <property type="component" value="Chromosome 1"/>
</dbReference>
<feature type="region of interest" description="Disordered" evidence="1">
    <location>
        <begin position="110"/>
        <end position="156"/>
    </location>
</feature>
<feature type="compositionally biased region" description="Low complexity" evidence="1">
    <location>
        <begin position="140"/>
        <end position="156"/>
    </location>
</feature>
<gene>
    <name evidence="3" type="ORF">GQ55_1G072500</name>
</gene>
<feature type="compositionally biased region" description="Pro residues" evidence="1">
    <location>
        <begin position="126"/>
        <end position="139"/>
    </location>
</feature>
<feature type="compositionally biased region" description="Low complexity" evidence="1">
    <location>
        <begin position="110"/>
        <end position="125"/>
    </location>
</feature>